<feature type="domain" description="Putative collagen-binding" evidence="1">
    <location>
        <begin position="382"/>
        <end position="472"/>
    </location>
</feature>
<evidence type="ECO:0000259" key="1">
    <source>
        <dbReference type="Pfam" id="PF12904"/>
    </source>
</evidence>
<sequence length="474" mass="53566">MKKYYLPIALAGLIAASCGTTGTDSQRSVSEAQKENEKPWGIKVSDNHRYFQTPDGKPFFWLGETGWLAFNKLNREEVADYLDVRKKQGFNIIQIMGLHSLGVVNVYGDTAVFNKDVSQPIVTKGNDFSDSVAYDFWDHVDYTIKTAEDKGLYVAIVPIWGSAAKEGVTAAQAAAYAQFLVNRYGKYPNIIWLNGGDIPGDQKREVWDALGKTIHALDTVHLQTYHPRGRGQSSTLFHNEPWLDFNMIQSGHKDYAQDTMKKDPNYGEDNWRYINVDWNLSPTKPTVDGEPSYEEIPHGLHDTTNGYWFADDIRRFGYWSVFAGGAGYTYGHNSVMQFLKPGETKRAFHAKATWTDALTYPGAKQMIYIKNLMLSRPYFERIPDQSLVADQGERYDYIAATRGEKYAFLYTATGRAFKVKTGILKGDQLVATWFNPRTGVETPAGEFDNKGVLEFKPEGEVKHGNDWVLILDSK</sequence>
<dbReference type="Gene3D" id="3.20.20.80">
    <property type="entry name" value="Glycosidases"/>
    <property type="match status" value="1"/>
</dbReference>
<organism evidence="3 4">
    <name type="scientific">Polluticaenibacter yanchengensis</name>
    <dbReference type="NCBI Taxonomy" id="3014562"/>
    <lineage>
        <taxon>Bacteria</taxon>
        <taxon>Pseudomonadati</taxon>
        <taxon>Bacteroidota</taxon>
        <taxon>Chitinophagia</taxon>
        <taxon>Chitinophagales</taxon>
        <taxon>Chitinophagaceae</taxon>
        <taxon>Polluticaenibacter</taxon>
    </lineage>
</organism>
<dbReference type="PANTHER" id="PTHR37836">
    <property type="entry name" value="LMO1036 PROTEIN"/>
    <property type="match status" value="1"/>
</dbReference>
<evidence type="ECO:0000313" key="4">
    <source>
        <dbReference type="Proteomes" id="UP001210231"/>
    </source>
</evidence>
<protein>
    <submittedName>
        <fullName evidence="3">Glycoside hydrolase family 140 protein</fullName>
    </submittedName>
</protein>
<gene>
    <name evidence="3" type="ORF">O3P16_17275</name>
</gene>
<accession>A0ABT4UNY9</accession>
<keyword evidence="4" id="KW-1185">Reference proteome</keyword>
<dbReference type="Pfam" id="PF13204">
    <property type="entry name" value="Apiosidase"/>
    <property type="match status" value="1"/>
</dbReference>
<reference evidence="3 4" key="1">
    <citation type="submission" date="2022-12" db="EMBL/GenBank/DDBJ databases">
        <title>Chitinophagaceae gen. sp. nov., a new member of the family Chitinophagaceae, isolated from soil in a chemical factory.</title>
        <authorList>
            <person name="Ke Z."/>
        </authorList>
    </citation>
    <scope>NUCLEOTIDE SEQUENCE [LARGE SCALE GENOMIC DNA]</scope>
    <source>
        <strain evidence="3 4">LY-5</strain>
    </source>
</reference>
<keyword evidence="3" id="KW-0378">Hydrolase</keyword>
<dbReference type="EMBL" id="JAQGEF010000034">
    <property type="protein sequence ID" value="MDA3616567.1"/>
    <property type="molecule type" value="Genomic_DNA"/>
</dbReference>
<comment type="caution">
    <text evidence="3">The sequence shown here is derived from an EMBL/GenBank/DDBJ whole genome shotgun (WGS) entry which is preliminary data.</text>
</comment>
<dbReference type="Proteomes" id="UP001210231">
    <property type="component" value="Unassembled WGS sequence"/>
</dbReference>
<dbReference type="InterPro" id="IPR024749">
    <property type="entry name" value="Collagen-bd_put"/>
</dbReference>
<dbReference type="InterPro" id="IPR025277">
    <property type="entry name" value="Apiosidase-like_cat_dom"/>
</dbReference>
<name>A0ABT4UNY9_9BACT</name>
<dbReference type="RefSeq" id="WP_407032897.1">
    <property type="nucleotide sequence ID" value="NZ_JAQGEF010000034.1"/>
</dbReference>
<dbReference type="Pfam" id="PF12904">
    <property type="entry name" value="Collagen_bind_2"/>
    <property type="match status" value="1"/>
</dbReference>
<proteinExistence type="predicted"/>
<evidence type="ECO:0000313" key="3">
    <source>
        <dbReference type="EMBL" id="MDA3616567.1"/>
    </source>
</evidence>
<evidence type="ECO:0000259" key="2">
    <source>
        <dbReference type="Pfam" id="PF13204"/>
    </source>
</evidence>
<feature type="domain" description="Apiosidase-like catalytic" evidence="2">
    <location>
        <begin position="45"/>
        <end position="380"/>
    </location>
</feature>
<dbReference type="PROSITE" id="PS51257">
    <property type="entry name" value="PROKAR_LIPOPROTEIN"/>
    <property type="match status" value="1"/>
</dbReference>
<dbReference type="PANTHER" id="PTHR37836:SF3">
    <property type="entry name" value="ENDOGLUCANASE"/>
    <property type="match status" value="1"/>
</dbReference>
<dbReference type="InterPro" id="IPR017853">
    <property type="entry name" value="GH"/>
</dbReference>
<dbReference type="SUPFAM" id="SSF51445">
    <property type="entry name" value="(Trans)glycosidases"/>
    <property type="match status" value="1"/>
</dbReference>
<dbReference type="GO" id="GO:0016787">
    <property type="term" value="F:hydrolase activity"/>
    <property type="evidence" value="ECO:0007669"/>
    <property type="project" value="UniProtKB-KW"/>
</dbReference>